<feature type="signal peptide" evidence="11">
    <location>
        <begin position="1"/>
        <end position="17"/>
    </location>
</feature>
<dbReference type="GO" id="GO:0005506">
    <property type="term" value="F:iron ion binding"/>
    <property type="evidence" value="ECO:0007669"/>
    <property type="project" value="InterPro"/>
</dbReference>
<proteinExistence type="inferred from homology"/>
<sequence>MWSSVLLILAVFLVAQTVQFFLNIKKVSYLPGFRTLFSQFSVFGAAIPTNYFHPGLNWIWNWRHSVYEYYGTRTISYVPFIGEPVIWTSSIEVAKQLLAGDPRLIKAPSALVPLLLWGDSVLTANHETYKKHRRVVGPAFSSNTYSLVAQETVRWYHEMVEGENWVKQGNFTIECLEQSMLKFTLGVLSRTSFNYRYPWANSSENHGVPFERALTTILTMKDVIIRLATPSWAYKLPIERLRRVDDAYRKLGALMRSFVTSKKEELSSTTDDTEPLRSDLLTRLVSASEAEGKNGLDDSEVIGNVFSFLFAGHETTAHTVAAALALLALHEDEQEKAVKAIREALPDGQDPTFDDFNKLDKVLACFHEAGRMFPGGAIVTRDTTDTFVLKVPDEKKGGEKTLVVPPNMRIMVDMVGIHYDPRLFPDPERYNPSRWYGVNNETDFTYFGLGPRACLGRKFALVVAMSLMTCLLRDWKFTIPLKAGETKEQWRERVMQGKYAGLGFGVHHIPVKMTRRVKP</sequence>
<dbReference type="PRINTS" id="PR00385">
    <property type="entry name" value="P450"/>
</dbReference>
<dbReference type="SUPFAM" id="SSF48264">
    <property type="entry name" value="Cytochrome P450"/>
    <property type="match status" value="1"/>
</dbReference>
<evidence type="ECO:0000256" key="10">
    <source>
        <dbReference type="RuleBase" id="RU000461"/>
    </source>
</evidence>
<dbReference type="PROSITE" id="PS00086">
    <property type="entry name" value="CYTOCHROME_P450"/>
    <property type="match status" value="1"/>
</dbReference>
<evidence type="ECO:0000256" key="11">
    <source>
        <dbReference type="SAM" id="SignalP"/>
    </source>
</evidence>
<name>A0A165TDS4_9APHY</name>
<evidence type="ECO:0000256" key="4">
    <source>
        <dbReference type="ARBA" id="ARBA00022617"/>
    </source>
</evidence>
<gene>
    <name evidence="12" type="ORF">DAEQUDRAFT_721884</name>
</gene>
<dbReference type="PRINTS" id="PR00463">
    <property type="entry name" value="EP450I"/>
</dbReference>
<dbReference type="STRING" id="1314783.A0A165TDS4"/>
<evidence type="ECO:0000256" key="9">
    <source>
        <dbReference type="PIRSR" id="PIRSR602401-1"/>
    </source>
</evidence>
<keyword evidence="11" id="KW-0732">Signal</keyword>
<protein>
    <submittedName>
        <fullName evidence="12">Cytochrome P450</fullName>
    </submittedName>
</protein>
<dbReference type="InterPro" id="IPR002401">
    <property type="entry name" value="Cyt_P450_E_grp-I"/>
</dbReference>
<keyword evidence="8 10" id="KW-0503">Monooxygenase</keyword>
<feature type="chain" id="PRO_5007867023" evidence="11">
    <location>
        <begin position="18"/>
        <end position="519"/>
    </location>
</feature>
<evidence type="ECO:0000313" key="13">
    <source>
        <dbReference type="Proteomes" id="UP000076727"/>
    </source>
</evidence>
<evidence type="ECO:0000256" key="3">
    <source>
        <dbReference type="ARBA" id="ARBA00010617"/>
    </source>
</evidence>
<evidence type="ECO:0000256" key="8">
    <source>
        <dbReference type="ARBA" id="ARBA00023033"/>
    </source>
</evidence>
<dbReference type="InterPro" id="IPR050121">
    <property type="entry name" value="Cytochrome_P450_monoxygenase"/>
</dbReference>
<dbReference type="GO" id="GO:0020037">
    <property type="term" value="F:heme binding"/>
    <property type="evidence" value="ECO:0007669"/>
    <property type="project" value="InterPro"/>
</dbReference>
<evidence type="ECO:0000256" key="5">
    <source>
        <dbReference type="ARBA" id="ARBA00022723"/>
    </source>
</evidence>
<keyword evidence="6 10" id="KW-0560">Oxidoreductase</keyword>
<feature type="binding site" description="axial binding residue" evidence="9">
    <location>
        <position position="454"/>
    </location>
    <ligand>
        <name>heme</name>
        <dbReference type="ChEBI" id="CHEBI:30413"/>
    </ligand>
    <ligandPart>
        <name>Fe</name>
        <dbReference type="ChEBI" id="CHEBI:18248"/>
    </ligandPart>
</feature>
<evidence type="ECO:0000256" key="2">
    <source>
        <dbReference type="ARBA" id="ARBA00005179"/>
    </source>
</evidence>
<dbReference type="EMBL" id="KV429037">
    <property type="protein sequence ID" value="KZT73290.1"/>
    <property type="molecule type" value="Genomic_DNA"/>
</dbReference>
<dbReference type="InterPro" id="IPR017972">
    <property type="entry name" value="Cyt_P450_CS"/>
</dbReference>
<dbReference type="GO" id="GO:0004497">
    <property type="term" value="F:monooxygenase activity"/>
    <property type="evidence" value="ECO:0007669"/>
    <property type="project" value="UniProtKB-KW"/>
</dbReference>
<dbReference type="PANTHER" id="PTHR24305">
    <property type="entry name" value="CYTOCHROME P450"/>
    <property type="match status" value="1"/>
</dbReference>
<comment type="cofactor">
    <cofactor evidence="1 9">
        <name>heme</name>
        <dbReference type="ChEBI" id="CHEBI:30413"/>
    </cofactor>
</comment>
<dbReference type="OrthoDB" id="1470350at2759"/>
<evidence type="ECO:0000313" key="12">
    <source>
        <dbReference type="EMBL" id="KZT73290.1"/>
    </source>
</evidence>
<dbReference type="GO" id="GO:0016705">
    <property type="term" value="F:oxidoreductase activity, acting on paired donors, with incorporation or reduction of molecular oxygen"/>
    <property type="evidence" value="ECO:0007669"/>
    <property type="project" value="InterPro"/>
</dbReference>
<reference evidence="12 13" key="1">
    <citation type="journal article" date="2016" name="Mol. Biol. Evol.">
        <title>Comparative Genomics of Early-Diverging Mushroom-Forming Fungi Provides Insights into the Origins of Lignocellulose Decay Capabilities.</title>
        <authorList>
            <person name="Nagy L.G."/>
            <person name="Riley R."/>
            <person name="Tritt A."/>
            <person name="Adam C."/>
            <person name="Daum C."/>
            <person name="Floudas D."/>
            <person name="Sun H."/>
            <person name="Yadav J.S."/>
            <person name="Pangilinan J."/>
            <person name="Larsson K.H."/>
            <person name="Matsuura K."/>
            <person name="Barry K."/>
            <person name="Labutti K."/>
            <person name="Kuo R."/>
            <person name="Ohm R.A."/>
            <person name="Bhattacharya S.S."/>
            <person name="Shirouzu T."/>
            <person name="Yoshinaga Y."/>
            <person name="Martin F.M."/>
            <person name="Grigoriev I.V."/>
            <person name="Hibbett D.S."/>
        </authorList>
    </citation>
    <scope>NUCLEOTIDE SEQUENCE [LARGE SCALE GENOMIC DNA]</scope>
    <source>
        <strain evidence="12 13">L-15889</strain>
    </source>
</reference>
<accession>A0A165TDS4</accession>
<dbReference type="AlphaFoldDB" id="A0A165TDS4"/>
<keyword evidence="7 9" id="KW-0408">Iron</keyword>
<evidence type="ECO:0000256" key="6">
    <source>
        <dbReference type="ARBA" id="ARBA00023002"/>
    </source>
</evidence>
<dbReference type="PANTHER" id="PTHR24305:SF166">
    <property type="entry name" value="CYTOCHROME P450 12A4, MITOCHONDRIAL-RELATED"/>
    <property type="match status" value="1"/>
</dbReference>
<dbReference type="Pfam" id="PF00067">
    <property type="entry name" value="p450"/>
    <property type="match status" value="1"/>
</dbReference>
<dbReference type="InterPro" id="IPR036396">
    <property type="entry name" value="Cyt_P450_sf"/>
</dbReference>
<dbReference type="Gene3D" id="1.10.630.10">
    <property type="entry name" value="Cytochrome P450"/>
    <property type="match status" value="1"/>
</dbReference>
<comment type="pathway">
    <text evidence="2">Secondary metabolite biosynthesis.</text>
</comment>
<keyword evidence="5 9" id="KW-0479">Metal-binding</keyword>
<evidence type="ECO:0000256" key="7">
    <source>
        <dbReference type="ARBA" id="ARBA00023004"/>
    </source>
</evidence>
<keyword evidence="13" id="KW-1185">Reference proteome</keyword>
<dbReference type="Proteomes" id="UP000076727">
    <property type="component" value="Unassembled WGS sequence"/>
</dbReference>
<evidence type="ECO:0000256" key="1">
    <source>
        <dbReference type="ARBA" id="ARBA00001971"/>
    </source>
</evidence>
<organism evidence="12 13">
    <name type="scientific">Daedalea quercina L-15889</name>
    <dbReference type="NCBI Taxonomy" id="1314783"/>
    <lineage>
        <taxon>Eukaryota</taxon>
        <taxon>Fungi</taxon>
        <taxon>Dikarya</taxon>
        <taxon>Basidiomycota</taxon>
        <taxon>Agaricomycotina</taxon>
        <taxon>Agaricomycetes</taxon>
        <taxon>Polyporales</taxon>
        <taxon>Fomitopsis</taxon>
    </lineage>
</organism>
<comment type="similarity">
    <text evidence="3 10">Belongs to the cytochrome P450 family.</text>
</comment>
<keyword evidence="4 9" id="KW-0349">Heme</keyword>
<dbReference type="InterPro" id="IPR001128">
    <property type="entry name" value="Cyt_P450"/>
</dbReference>